<evidence type="ECO:0000313" key="2">
    <source>
        <dbReference type="EMBL" id="AFK04622.1"/>
    </source>
</evidence>
<dbReference type="PANTHER" id="PTHR42754">
    <property type="entry name" value="ENDOGLUCANASE"/>
    <property type="match status" value="1"/>
</dbReference>
<feature type="signal peptide" evidence="1">
    <location>
        <begin position="1"/>
        <end position="21"/>
    </location>
</feature>
<evidence type="ECO:0008006" key="4">
    <source>
        <dbReference type="Google" id="ProtNLM"/>
    </source>
</evidence>
<organism evidence="2 3">
    <name type="scientific">Emticicia oligotrophica (strain DSM 17448 / CIP 109782 / MTCC 6937 / GPTSA100-15)</name>
    <dbReference type="NCBI Taxonomy" id="929562"/>
    <lineage>
        <taxon>Bacteria</taxon>
        <taxon>Pseudomonadati</taxon>
        <taxon>Bacteroidota</taxon>
        <taxon>Cytophagia</taxon>
        <taxon>Cytophagales</taxon>
        <taxon>Leadbetterellaceae</taxon>
        <taxon>Emticicia</taxon>
    </lineage>
</organism>
<evidence type="ECO:0000256" key="1">
    <source>
        <dbReference type="SAM" id="SignalP"/>
    </source>
</evidence>
<reference evidence="2 3" key="1">
    <citation type="submission" date="2011-07" db="EMBL/GenBank/DDBJ databases">
        <title>The complete genome of chromosome of Emticicia oligotrophica DSM 17448.</title>
        <authorList>
            <consortium name="US DOE Joint Genome Institute (JGI-PGF)"/>
            <person name="Lucas S."/>
            <person name="Han J."/>
            <person name="Lapidus A."/>
            <person name="Bruce D."/>
            <person name="Goodwin L."/>
            <person name="Pitluck S."/>
            <person name="Peters L."/>
            <person name="Kyrpides N."/>
            <person name="Mavromatis K."/>
            <person name="Ivanova N."/>
            <person name="Ovchinnikova G."/>
            <person name="Teshima H."/>
            <person name="Detter J.C."/>
            <person name="Tapia R."/>
            <person name="Han C."/>
            <person name="Land M."/>
            <person name="Hauser L."/>
            <person name="Markowitz V."/>
            <person name="Cheng J.-F."/>
            <person name="Hugenholtz P."/>
            <person name="Woyke T."/>
            <person name="Wu D."/>
            <person name="Tindall B."/>
            <person name="Pomrenke H."/>
            <person name="Brambilla E."/>
            <person name="Klenk H.-P."/>
            <person name="Eisen J.A."/>
        </authorList>
    </citation>
    <scope>NUCLEOTIDE SEQUENCE [LARGE SCALE GENOMIC DNA]</scope>
    <source>
        <strain evidence="2 3">DSM 17448</strain>
    </source>
</reference>
<name>A0ABM5N534_EMTOG</name>
<protein>
    <recommendedName>
        <fullName evidence="4">T9SS C-terminal target domain-containing protein</fullName>
    </recommendedName>
</protein>
<keyword evidence="3" id="KW-1185">Reference proteome</keyword>
<dbReference type="NCBIfam" id="NF045639">
    <property type="entry name" value="GCX_COOH"/>
    <property type="match status" value="1"/>
</dbReference>
<dbReference type="RefSeq" id="WP_015030311.1">
    <property type="nucleotide sequence ID" value="NC_018748.1"/>
</dbReference>
<feature type="chain" id="PRO_5047395917" description="T9SS C-terminal target domain-containing protein" evidence="1">
    <location>
        <begin position="22"/>
        <end position="601"/>
    </location>
</feature>
<gene>
    <name evidence="2" type="ordered locus">Emtol_3494</name>
</gene>
<accession>A0ABM5N534</accession>
<keyword evidence="1" id="KW-0732">Signal</keyword>
<proteinExistence type="predicted"/>
<dbReference type="PANTHER" id="PTHR42754:SF1">
    <property type="entry name" value="LIPOPROTEIN"/>
    <property type="match status" value="1"/>
</dbReference>
<dbReference type="Proteomes" id="UP000002875">
    <property type="component" value="Chromosome"/>
</dbReference>
<sequence>MNKLLQAFIFLLLTTINFCIAQDNFQIKLYPNNLGGTGPSKKWDNTFGGNSDDYAYCIEKTIDGGYVMAGNTSSGISGNKMSSNNGGSDFWVVKIDKNGTKTWDKSYGGAGADGAKAIVKCLDGGFLIGGTSNSLQGGDKSQDAHRYPNGGLSIDYWVLRIDADGNKLWDKRFGGNGNDFLNMMIPTIDGGFLLGGESDSNNGGEKTENLRTGFDGWLVKIDSLGNQLWDKTIGGSKYESIVSLLQFENGDIYVGLNSYLAGTGGDINSPNRGDNDIWLVKMNNSGGILWDKKYGSTGSERFPSLVKTDDGNIFISSLADNTFQDGDMAAPAIGYNDFWLLKIDRSGNRLWDKRYGGYGSEGIPSIYKTIDGKYLLAGNTISNIGGDISEGYRGDMDLWVCAINEDGIKYWDKRIGTGNLYFWGQQFLLPSDDLGFVFIGNSNSDIMSDKTDNSKGEVDFWVVKTSFNALESPACVIPFYNFTLVAEGCDGEINWSNGLNRKSFQLNNISESEVYSATCTEKSVQKTKTFTMNVTWFERNLYDTISAENKRFHAMGKINASNQIISGANVSLRAGGSILLNAGFQAEFGTIINATIGGCND</sequence>
<evidence type="ECO:0000313" key="3">
    <source>
        <dbReference type="Proteomes" id="UP000002875"/>
    </source>
</evidence>
<dbReference type="EMBL" id="CP002961">
    <property type="protein sequence ID" value="AFK04622.1"/>
    <property type="molecule type" value="Genomic_DNA"/>
</dbReference>
<dbReference type="InterPro" id="IPR055015">
    <property type="entry name" value="GCX_COOH"/>
</dbReference>